<accession>A0A135ZAX9</accession>
<reference evidence="2 3" key="1">
    <citation type="submission" date="2017-06" db="EMBL/GenBank/DDBJ databases">
        <authorList>
            <person name="Swanenburg J."/>
            <person name="Kort R."/>
        </authorList>
    </citation>
    <scope>NUCLEOTIDE SEQUENCE [LARGE SCALE GENOMIC DNA]</scope>
    <source>
        <strain evidence="2 3">RL05</strain>
    </source>
</reference>
<protein>
    <submittedName>
        <fullName evidence="2">Uncharacterized protein</fullName>
    </submittedName>
</protein>
<name>A0A135ZAX9_9LACO</name>
<proteinExistence type="predicted"/>
<dbReference type="EMBL" id="NKLP01000303">
    <property type="protein sequence ID" value="TDN28281.1"/>
    <property type="molecule type" value="Genomic_DNA"/>
</dbReference>
<evidence type="ECO:0000313" key="4">
    <source>
        <dbReference type="Proteomes" id="UP001434419"/>
    </source>
</evidence>
<dbReference type="EMBL" id="JBETVU010000007">
    <property type="protein sequence ID" value="MES5148533.1"/>
    <property type="molecule type" value="Genomic_DNA"/>
</dbReference>
<comment type="caution">
    <text evidence="2">The sequence shown here is derived from an EMBL/GenBank/DDBJ whole genome shotgun (WGS) entry which is preliminary data.</text>
</comment>
<evidence type="ECO:0000313" key="2">
    <source>
        <dbReference type="EMBL" id="TDN28281.1"/>
    </source>
</evidence>
<reference evidence="1" key="2">
    <citation type="submission" date="2024-06" db="EMBL/GenBank/DDBJ databases">
        <title>Vaginal Lactobacillus fatty acid response mechanisms reveal a metabolite-targeted strategy for bacterial vaginosis treatment.</title>
        <authorList>
            <person name="Zhu M."/>
            <person name="Blainey P.C."/>
            <person name="Bloom S.M."/>
            <person name="Kwon D.S."/>
        </authorList>
    </citation>
    <scope>NUCLEOTIDE SEQUENCE</scope>
    <source>
        <strain evidence="1">194_F1_1</strain>
    </source>
</reference>
<keyword evidence="4" id="KW-1185">Reference proteome</keyword>
<evidence type="ECO:0000313" key="3">
    <source>
        <dbReference type="Proteomes" id="UP000295195"/>
    </source>
</evidence>
<dbReference type="Proteomes" id="UP000295195">
    <property type="component" value="Unassembled WGS sequence"/>
</dbReference>
<sequence length="89" mass="10556">MKHRKLLVKLHGQTLTLNAFASAYGIPYSTALRYYNRGFRNEQLLETILQKRFSTIQVKGRTFKTKKEAAQYFNMSYSTFLRKMQNKQL</sequence>
<organism evidence="2 3">
    <name type="scientific">Lactobacillus crispatus</name>
    <dbReference type="NCBI Taxonomy" id="47770"/>
    <lineage>
        <taxon>Bacteria</taxon>
        <taxon>Bacillati</taxon>
        <taxon>Bacillota</taxon>
        <taxon>Bacilli</taxon>
        <taxon>Lactobacillales</taxon>
        <taxon>Lactobacillaceae</taxon>
        <taxon>Lactobacillus</taxon>
    </lineage>
</organism>
<dbReference type="AlphaFoldDB" id="A0A135ZAX9"/>
<evidence type="ECO:0000313" key="1">
    <source>
        <dbReference type="EMBL" id="MES5148533.1"/>
    </source>
</evidence>
<gene>
    <name evidence="1" type="ORF">ABVC42_00980</name>
    <name evidence="2" type="ORF">CEE75_13240</name>
</gene>
<dbReference type="Proteomes" id="UP001434419">
    <property type="component" value="Unassembled WGS sequence"/>
</dbReference>
<dbReference type="RefSeq" id="WP_060463051.1">
    <property type="nucleotide sequence ID" value="NZ_CP083390.1"/>
</dbReference>